<dbReference type="InterPro" id="IPR001138">
    <property type="entry name" value="Zn2Cys6_DnaBD"/>
</dbReference>
<dbReference type="InterPro" id="IPR051089">
    <property type="entry name" value="prtT"/>
</dbReference>
<evidence type="ECO:0000259" key="7">
    <source>
        <dbReference type="PROSITE" id="PS50048"/>
    </source>
</evidence>
<dbReference type="EMBL" id="JAPQKL010000005">
    <property type="protein sequence ID" value="KAJ5130205.1"/>
    <property type="molecule type" value="Genomic_DNA"/>
</dbReference>
<keyword evidence="5" id="KW-0539">Nucleus</keyword>
<dbReference type="GO" id="GO:0000981">
    <property type="term" value="F:DNA-binding transcription factor activity, RNA polymerase II-specific"/>
    <property type="evidence" value="ECO:0007669"/>
    <property type="project" value="InterPro"/>
</dbReference>
<dbReference type="CDD" id="cd00067">
    <property type="entry name" value="GAL4"/>
    <property type="match status" value="1"/>
</dbReference>
<dbReference type="AlphaFoldDB" id="A0A9W9L0X6"/>
<keyword evidence="2" id="KW-0805">Transcription regulation</keyword>
<feature type="compositionally biased region" description="Polar residues" evidence="6">
    <location>
        <begin position="105"/>
        <end position="114"/>
    </location>
</feature>
<dbReference type="InterPro" id="IPR036864">
    <property type="entry name" value="Zn2-C6_fun-type_DNA-bd_sf"/>
</dbReference>
<reference evidence="8" key="2">
    <citation type="journal article" date="2023" name="IMA Fungus">
        <title>Comparative genomic study of the Penicillium genus elucidates a diverse pangenome and 15 lateral gene transfer events.</title>
        <authorList>
            <person name="Petersen C."/>
            <person name="Sorensen T."/>
            <person name="Nielsen M.R."/>
            <person name="Sondergaard T.E."/>
            <person name="Sorensen J.L."/>
            <person name="Fitzpatrick D.A."/>
            <person name="Frisvad J.C."/>
            <person name="Nielsen K.L."/>
        </authorList>
    </citation>
    <scope>NUCLEOTIDE SEQUENCE</scope>
    <source>
        <strain evidence="8">IBT 22155</strain>
    </source>
</reference>
<evidence type="ECO:0000256" key="3">
    <source>
        <dbReference type="ARBA" id="ARBA00023125"/>
    </source>
</evidence>
<reference evidence="8" key="1">
    <citation type="submission" date="2022-11" db="EMBL/GenBank/DDBJ databases">
        <authorList>
            <person name="Petersen C."/>
        </authorList>
    </citation>
    <scope>NUCLEOTIDE SEQUENCE</scope>
    <source>
        <strain evidence="8">IBT 22155</strain>
    </source>
</reference>
<feature type="region of interest" description="Disordered" evidence="6">
    <location>
        <begin position="105"/>
        <end position="137"/>
    </location>
</feature>
<dbReference type="CDD" id="cd12148">
    <property type="entry name" value="fungal_TF_MHR"/>
    <property type="match status" value="1"/>
</dbReference>
<dbReference type="RefSeq" id="XP_056520584.1">
    <property type="nucleotide sequence ID" value="XM_056666988.1"/>
</dbReference>
<dbReference type="Gene3D" id="4.10.240.10">
    <property type="entry name" value="Zn(2)-C6 fungal-type DNA-binding domain"/>
    <property type="match status" value="1"/>
</dbReference>
<evidence type="ECO:0000313" key="9">
    <source>
        <dbReference type="Proteomes" id="UP001149079"/>
    </source>
</evidence>
<organism evidence="8 9">
    <name type="scientific">Penicillium bovifimosum</name>
    <dbReference type="NCBI Taxonomy" id="126998"/>
    <lineage>
        <taxon>Eukaryota</taxon>
        <taxon>Fungi</taxon>
        <taxon>Dikarya</taxon>
        <taxon>Ascomycota</taxon>
        <taxon>Pezizomycotina</taxon>
        <taxon>Eurotiomycetes</taxon>
        <taxon>Eurotiomycetidae</taxon>
        <taxon>Eurotiales</taxon>
        <taxon>Aspergillaceae</taxon>
        <taxon>Penicillium</taxon>
    </lineage>
</organism>
<sequence length="728" mass="80160">MDIESADSTSSSHGKQAACLTCRRSKIRCNRLVGETSCEKCKQISVECIVPNHHLGRQKGVKNKRKGLEKAIHQIEQAIKRPRADSSSDTDAHKAILSLQELLSQVQGDSTQTEDGFPEVADRPRMSPPNDNHAEESLNLDDAENPLQLLARASDLQLSPTEVRRAPRSPLSGTPAGFLQSPITGEPSAKAFFIPTRAHLDVGPDVDPVDLGLVTFDEAESLFSFFYQNLAHTRWGLDPAVHNASFVRSQSAFLFTSIMAGAALFLPSTAALSKRLSRHSKELAQRVMTHRHRSVEIVLAFMVNVPWMPPGDSLGDDDTCSYIAMALTVALDLSLNKIVSPSSSFDQSLLNRLARAECIDAKRALHMDGFDDIDPSSEWGLRLLRRRERAWIALFVVERGVCLARGRSYTVPSTTLVDNCDRWHLSSIADLRDGPMNSMAVLRRDLDGLVRQVKSSCDNYRIVDTGSEAAQSIKKTIETFYDRWYATWALSIGEGEIRSLPPYVEILVKHTQLSTYGGVINHPTAPIEVKRFFRAAGLSSALNVLRAAIQGESRLKSMPNNTVIMISFAACSALSLSITPGDSRSSLAPSVRNLIEETAGVLERIGATPSHRNGTSVLYGRFLRELIRRAPALPPQTRSDLNKIRQPEPAFSSACLGDVPLALPQALPPEDLWFEPLHFSAMSDNQIVDAVNRAGTAFGESIPDVPLDTMLNWDWLDFANSDFNFNLG</sequence>
<dbReference type="GeneID" id="81406158"/>
<keyword evidence="9" id="KW-1185">Reference proteome</keyword>
<dbReference type="GO" id="GO:0000976">
    <property type="term" value="F:transcription cis-regulatory region binding"/>
    <property type="evidence" value="ECO:0007669"/>
    <property type="project" value="TreeGrafter"/>
</dbReference>
<evidence type="ECO:0000256" key="2">
    <source>
        <dbReference type="ARBA" id="ARBA00023015"/>
    </source>
</evidence>
<comment type="subcellular location">
    <subcellularLocation>
        <location evidence="1">Nucleus</location>
    </subcellularLocation>
</comment>
<dbReference type="SMART" id="SM00066">
    <property type="entry name" value="GAL4"/>
    <property type="match status" value="1"/>
</dbReference>
<evidence type="ECO:0000313" key="8">
    <source>
        <dbReference type="EMBL" id="KAJ5130205.1"/>
    </source>
</evidence>
<dbReference type="Proteomes" id="UP001149079">
    <property type="component" value="Unassembled WGS sequence"/>
</dbReference>
<comment type="caution">
    <text evidence="8">The sequence shown here is derived from an EMBL/GenBank/DDBJ whole genome shotgun (WGS) entry which is preliminary data.</text>
</comment>
<dbReference type="PANTHER" id="PTHR31845:SF17">
    <property type="entry name" value="ZN(II)2CYS6 TRANSCRIPTION FACTOR (EUROFUNG)"/>
    <property type="match status" value="1"/>
</dbReference>
<feature type="domain" description="Zn(2)-C6 fungal-type" evidence="7">
    <location>
        <begin position="18"/>
        <end position="50"/>
    </location>
</feature>
<dbReference type="SUPFAM" id="SSF57701">
    <property type="entry name" value="Zn2/Cys6 DNA-binding domain"/>
    <property type="match status" value="1"/>
</dbReference>
<evidence type="ECO:0000256" key="1">
    <source>
        <dbReference type="ARBA" id="ARBA00004123"/>
    </source>
</evidence>
<dbReference type="GO" id="GO:0005634">
    <property type="term" value="C:nucleus"/>
    <property type="evidence" value="ECO:0007669"/>
    <property type="project" value="UniProtKB-SubCell"/>
</dbReference>
<dbReference type="GO" id="GO:0008270">
    <property type="term" value="F:zinc ion binding"/>
    <property type="evidence" value="ECO:0007669"/>
    <property type="project" value="InterPro"/>
</dbReference>
<keyword evidence="4" id="KW-0804">Transcription</keyword>
<dbReference type="PROSITE" id="PS50048">
    <property type="entry name" value="ZN2_CY6_FUNGAL_2"/>
    <property type="match status" value="1"/>
</dbReference>
<evidence type="ECO:0000256" key="5">
    <source>
        <dbReference type="ARBA" id="ARBA00023242"/>
    </source>
</evidence>
<evidence type="ECO:0000256" key="4">
    <source>
        <dbReference type="ARBA" id="ARBA00023163"/>
    </source>
</evidence>
<feature type="region of interest" description="Disordered" evidence="6">
    <location>
        <begin position="153"/>
        <end position="179"/>
    </location>
</feature>
<protein>
    <recommendedName>
        <fullName evidence="7">Zn(2)-C6 fungal-type domain-containing protein</fullName>
    </recommendedName>
</protein>
<gene>
    <name evidence="8" type="ORF">N7515_006244</name>
</gene>
<name>A0A9W9L0X6_9EURO</name>
<proteinExistence type="predicted"/>
<dbReference type="Pfam" id="PF00172">
    <property type="entry name" value="Zn_clus"/>
    <property type="match status" value="1"/>
</dbReference>
<keyword evidence="3" id="KW-0238">DNA-binding</keyword>
<dbReference type="OrthoDB" id="3429912at2759"/>
<dbReference type="PANTHER" id="PTHR31845">
    <property type="entry name" value="FINGER DOMAIN PROTEIN, PUTATIVE-RELATED"/>
    <property type="match status" value="1"/>
</dbReference>
<accession>A0A9W9L0X6</accession>
<dbReference type="PROSITE" id="PS00463">
    <property type="entry name" value="ZN2_CY6_FUNGAL_1"/>
    <property type="match status" value="1"/>
</dbReference>
<evidence type="ECO:0000256" key="6">
    <source>
        <dbReference type="SAM" id="MobiDB-lite"/>
    </source>
</evidence>